<evidence type="ECO:0000313" key="3">
    <source>
        <dbReference type="Proteomes" id="UP001219355"/>
    </source>
</evidence>
<protein>
    <submittedName>
        <fullName evidence="2">Uncharacterized protein</fullName>
    </submittedName>
</protein>
<sequence length="141" mass="14611">MASLAAIFVDVDDLAINDDVSPDSVLGTTGSVCGAEEDVGFEFWGALVSVRSQGLSVDLVLCNWLDCDVSSHSVSEIEEYDDGGGSNRMKNDETNTKDGVPTASTSKKSEVSSGKAKAAIVEKKNALKPKAASGNAVAEPL</sequence>
<name>A0AAF0DGD2_9EURO</name>
<feature type="region of interest" description="Disordered" evidence="1">
    <location>
        <begin position="76"/>
        <end position="115"/>
    </location>
</feature>
<organism evidence="2 3">
    <name type="scientific">Emydomyces testavorans</name>
    <dbReference type="NCBI Taxonomy" id="2070801"/>
    <lineage>
        <taxon>Eukaryota</taxon>
        <taxon>Fungi</taxon>
        <taxon>Dikarya</taxon>
        <taxon>Ascomycota</taxon>
        <taxon>Pezizomycotina</taxon>
        <taxon>Eurotiomycetes</taxon>
        <taxon>Eurotiomycetidae</taxon>
        <taxon>Onygenales</taxon>
        <taxon>Nannizziopsiaceae</taxon>
        <taxon>Emydomyces</taxon>
    </lineage>
</organism>
<proteinExistence type="predicted"/>
<evidence type="ECO:0000313" key="2">
    <source>
        <dbReference type="EMBL" id="WEW57275.1"/>
    </source>
</evidence>
<evidence type="ECO:0000256" key="1">
    <source>
        <dbReference type="SAM" id="MobiDB-lite"/>
    </source>
</evidence>
<dbReference type="AlphaFoldDB" id="A0AAF0DGD2"/>
<dbReference type="Proteomes" id="UP001219355">
    <property type="component" value="Chromosome 2"/>
</dbReference>
<accession>A0AAF0DGD2</accession>
<gene>
    <name evidence="2" type="ORF">PRK78_002740</name>
</gene>
<keyword evidence="3" id="KW-1185">Reference proteome</keyword>
<dbReference type="EMBL" id="CP120628">
    <property type="protein sequence ID" value="WEW57275.1"/>
    <property type="molecule type" value="Genomic_DNA"/>
</dbReference>
<reference evidence="2" key="1">
    <citation type="submission" date="2023-03" db="EMBL/GenBank/DDBJ databases">
        <title>Emydomyces testavorans Genome Sequence.</title>
        <authorList>
            <person name="Hoyer L."/>
        </authorList>
    </citation>
    <scope>NUCLEOTIDE SEQUENCE</scope>
    <source>
        <strain evidence="2">16-2883</strain>
    </source>
</reference>